<comment type="caution">
    <text evidence="1">The sequence shown here is derived from an EMBL/GenBank/DDBJ whole genome shotgun (WGS) entry which is preliminary data.</text>
</comment>
<keyword evidence="2" id="KW-1185">Reference proteome</keyword>
<dbReference type="EMBL" id="JAOPJF010000018">
    <property type="protein sequence ID" value="KAK1146378.1"/>
    <property type="molecule type" value="Genomic_DNA"/>
</dbReference>
<gene>
    <name evidence="1" type="ORF">N8T08_003165</name>
</gene>
<proteinExistence type="predicted"/>
<name>A0ACC3B7J5_9EURO</name>
<accession>A0ACC3B7J5</accession>
<organism evidence="1 2">
    <name type="scientific">Aspergillus melleus</name>
    <dbReference type="NCBI Taxonomy" id="138277"/>
    <lineage>
        <taxon>Eukaryota</taxon>
        <taxon>Fungi</taxon>
        <taxon>Dikarya</taxon>
        <taxon>Ascomycota</taxon>
        <taxon>Pezizomycotina</taxon>
        <taxon>Eurotiomycetes</taxon>
        <taxon>Eurotiomycetidae</taxon>
        <taxon>Eurotiales</taxon>
        <taxon>Aspergillaceae</taxon>
        <taxon>Aspergillus</taxon>
        <taxon>Aspergillus subgen. Circumdati</taxon>
    </lineage>
</organism>
<dbReference type="Proteomes" id="UP001177260">
    <property type="component" value="Unassembled WGS sequence"/>
</dbReference>
<reference evidence="1 2" key="1">
    <citation type="journal article" date="2023" name="ACS Omega">
        <title>Identification of the Neoaspergillic Acid Biosynthesis Gene Cluster by Establishing an In Vitro CRISPR-Ribonucleoprotein Genetic System in Aspergillus melleus.</title>
        <authorList>
            <person name="Yuan B."/>
            <person name="Grau M.F."/>
            <person name="Murata R.M."/>
            <person name="Torok T."/>
            <person name="Venkateswaran K."/>
            <person name="Stajich J.E."/>
            <person name="Wang C.C.C."/>
        </authorList>
    </citation>
    <scope>NUCLEOTIDE SEQUENCE [LARGE SCALE GENOMIC DNA]</scope>
    <source>
        <strain evidence="1 2">IMV 1140</strain>
    </source>
</reference>
<evidence type="ECO:0000313" key="2">
    <source>
        <dbReference type="Proteomes" id="UP001177260"/>
    </source>
</evidence>
<protein>
    <submittedName>
        <fullName evidence="1">Uncharacterized protein</fullName>
    </submittedName>
</protein>
<sequence>MFTNRENKKKPNQNLINNFQETFPDVVRLNSDATGPDAPPVRVTPTLDDASLPTSIRKQNHHDDTLNTTGPVSHISAGGVLTPSSKMNAMFDETLFDQFTNNSPGTVVYDTYDATGGQYYSHFAQNPDPYLNYASFPPEGFEHPREDGLNTISLGEVNKQGGHSANVTNRIPQSTEAIGTNNEQFRYCVTLHAPTAMIKDQTEAPMTYLNKGQTYILSIADSVPPPAGSRPARYRTSVRVVFDEAAQAVDPSACWKLWKEVRGSKDAEEKGSDAQAIDCLDPAEGAAGKPRNQIQLERMSVDGFCCTWTADIETGARECSIGVRFNFLSTDFTHSKGVKGSPVRLCAKTEMIASSDADAGVDDASEMCFCKIKLFRDHGAERKLHSDISQTQKSIRKLQRETAMSQVGEDDQLGKRKRGNLSSVAKSAAATEEEQRQAQIYRDAEMHILGDSLTSNLPMTVFSQRSERKDDLDQVPIRFAGASQSPPKSDDSPDSTGSTGPYSNVTSTSSNSPSTTITEPSRVSSSSAAVEQDSPQSVFKVPPLPAKLSKRPELPRTGSAVCFYIRFHHDWMRQDQYHRALYLKERTVHDLTVQICRKQNMDPDSVARVLHVNPGGLKVIIDDDVVQQLPDGQDMMAEITRTSRPTAPGKDTEVEIILSF</sequence>
<evidence type="ECO:0000313" key="1">
    <source>
        <dbReference type="EMBL" id="KAK1146378.1"/>
    </source>
</evidence>